<protein>
    <submittedName>
        <fullName evidence="1">Uncharacterized protein</fullName>
    </submittedName>
</protein>
<evidence type="ECO:0000313" key="1">
    <source>
        <dbReference type="EMBL" id="VYS94993.1"/>
    </source>
</evidence>
<name>A0A6N2SMQ0_BACOV</name>
<dbReference type="AlphaFoldDB" id="A0A6N2SMQ0"/>
<organism evidence="1">
    <name type="scientific">Bacteroides ovatus</name>
    <dbReference type="NCBI Taxonomy" id="28116"/>
    <lineage>
        <taxon>Bacteria</taxon>
        <taxon>Pseudomonadati</taxon>
        <taxon>Bacteroidota</taxon>
        <taxon>Bacteroidia</taxon>
        <taxon>Bacteroidales</taxon>
        <taxon>Bacteroidaceae</taxon>
        <taxon>Bacteroides</taxon>
    </lineage>
</organism>
<reference evidence="1" key="1">
    <citation type="submission" date="2019-11" db="EMBL/GenBank/DDBJ databases">
        <authorList>
            <person name="Feng L."/>
        </authorList>
    </citation>
    <scope>NUCLEOTIDE SEQUENCE</scope>
    <source>
        <strain evidence="1">BovatusLFYP28</strain>
    </source>
</reference>
<proteinExistence type="predicted"/>
<sequence length="56" mass="6385">MHTILEHFRSALCNLKKGGIDLSLNKWVELVSLRTTDFSLTGIFLLFPFSPLHARV</sequence>
<gene>
    <name evidence="1" type="ORF">BOLFYP28_00243</name>
</gene>
<dbReference type="EMBL" id="CACRTD010000017">
    <property type="protein sequence ID" value="VYS94993.1"/>
    <property type="molecule type" value="Genomic_DNA"/>
</dbReference>
<accession>A0A6N2SMQ0</accession>